<dbReference type="AlphaFoldDB" id="A0A0H1QYK9"/>
<reference evidence="6 7" key="1">
    <citation type="journal article" date="2015" name="Int. J. Syst. Evol. Microbiol.">
        <title>Methanoculleus sediminis sp. nov., a methanogen from sediments near a submarine mud volcano.</title>
        <authorList>
            <person name="Chen S.C."/>
            <person name="Chen M.F."/>
            <person name="Lai M.C."/>
            <person name="Weng C.Y."/>
            <person name="Wu S.Y."/>
            <person name="Lin S."/>
            <person name="Yang T.F."/>
            <person name="Chen P.C."/>
        </authorList>
    </citation>
    <scope>NUCLEOTIDE SEQUENCE [LARGE SCALE GENOMIC DNA]</scope>
    <source>
        <strain evidence="6 7">S3Fa</strain>
    </source>
</reference>
<dbReference type="OrthoDB" id="146335at2157"/>
<dbReference type="PANTHER" id="PTHR40101">
    <property type="entry name" value="CONSERVED PROTEIN"/>
    <property type="match status" value="1"/>
</dbReference>
<evidence type="ECO:0000313" key="7">
    <source>
        <dbReference type="Proteomes" id="UP000035301"/>
    </source>
</evidence>
<dbReference type="InterPro" id="IPR007202">
    <property type="entry name" value="4Fe-4S_dom"/>
</dbReference>
<dbReference type="Proteomes" id="UP000035301">
    <property type="component" value="Unassembled WGS sequence"/>
</dbReference>
<protein>
    <recommendedName>
        <fullName evidence="5">4Fe-4S domain-containing protein</fullName>
    </recommendedName>
</protein>
<dbReference type="STRING" id="1550566.SZ63_07545"/>
<gene>
    <name evidence="6" type="ORF">SZ63_07545</name>
</gene>
<dbReference type="PATRIC" id="fig|1550566.3.peg.1638"/>
<evidence type="ECO:0000256" key="3">
    <source>
        <dbReference type="ARBA" id="ARBA00023004"/>
    </source>
</evidence>
<keyword evidence="4" id="KW-0411">Iron-sulfur</keyword>
<keyword evidence="3" id="KW-0408">Iron</keyword>
<evidence type="ECO:0000256" key="2">
    <source>
        <dbReference type="ARBA" id="ARBA00022723"/>
    </source>
</evidence>
<dbReference type="PROSITE" id="PS51656">
    <property type="entry name" value="4FE4S"/>
    <property type="match status" value="1"/>
</dbReference>
<dbReference type="GO" id="GO:0046872">
    <property type="term" value="F:metal ion binding"/>
    <property type="evidence" value="ECO:0007669"/>
    <property type="project" value="UniProtKB-KW"/>
</dbReference>
<accession>A0A0H1QYK9</accession>
<sequence>MVFESDAVEVVARLMALSARTAPKAKGTDVIRTMIVTGGEKEQLAGAMREHGEKHDLGFFIRDSGNVAASDACLLIGSLLADAVGLDCGGCGYATCAEMLDAQRELNPPATPFRGPNCIVRMADLGIAVGSAVKTASLHNVDNRVMYSAGVGALSLGWLDGCGVAYGIPLRASGKDIFFDRTR</sequence>
<dbReference type="RefSeq" id="WP_048183858.1">
    <property type="nucleotide sequence ID" value="NZ_JXOJ01000003.1"/>
</dbReference>
<keyword evidence="1" id="KW-0004">4Fe-4S</keyword>
<keyword evidence="7" id="KW-1185">Reference proteome</keyword>
<proteinExistence type="predicted"/>
<evidence type="ECO:0000256" key="4">
    <source>
        <dbReference type="ARBA" id="ARBA00023014"/>
    </source>
</evidence>
<organism evidence="6 7">
    <name type="scientific">Methanoculleus sediminis</name>
    <dbReference type="NCBI Taxonomy" id="1550566"/>
    <lineage>
        <taxon>Archaea</taxon>
        <taxon>Methanobacteriati</taxon>
        <taxon>Methanobacteriota</taxon>
        <taxon>Stenosarchaea group</taxon>
        <taxon>Methanomicrobia</taxon>
        <taxon>Methanomicrobiales</taxon>
        <taxon>Methanomicrobiaceae</taxon>
        <taxon>Methanoculleus</taxon>
    </lineage>
</organism>
<dbReference type="Pfam" id="PF09918">
    <property type="entry name" value="DUF2148"/>
    <property type="match status" value="1"/>
</dbReference>
<evidence type="ECO:0000313" key="6">
    <source>
        <dbReference type="EMBL" id="KLK87874.1"/>
    </source>
</evidence>
<dbReference type="GO" id="GO:0051539">
    <property type="term" value="F:4 iron, 4 sulfur cluster binding"/>
    <property type="evidence" value="ECO:0007669"/>
    <property type="project" value="UniProtKB-KW"/>
</dbReference>
<comment type="caution">
    <text evidence="6">The sequence shown here is derived from an EMBL/GenBank/DDBJ whole genome shotgun (WGS) entry which is preliminary data.</text>
</comment>
<name>A0A0H1QYK9_9EURY</name>
<dbReference type="EMBL" id="JXOJ01000003">
    <property type="protein sequence ID" value="KLK87874.1"/>
    <property type="molecule type" value="Genomic_DNA"/>
</dbReference>
<evidence type="ECO:0000259" key="5">
    <source>
        <dbReference type="PROSITE" id="PS51656"/>
    </source>
</evidence>
<keyword evidence="2" id="KW-0479">Metal-binding</keyword>
<evidence type="ECO:0000256" key="1">
    <source>
        <dbReference type="ARBA" id="ARBA00022485"/>
    </source>
</evidence>
<dbReference type="InterPro" id="IPR019224">
    <property type="entry name" value="DUF2148"/>
</dbReference>
<dbReference type="PANTHER" id="PTHR40101:SF1">
    <property type="entry name" value="4FE-4S DOMAIN-CONTAINING PROTEIN"/>
    <property type="match status" value="1"/>
</dbReference>
<feature type="domain" description="4Fe-4S" evidence="5">
    <location>
        <begin position="63"/>
        <end position="135"/>
    </location>
</feature>